<keyword evidence="4" id="KW-0804">Transcription</keyword>
<protein>
    <submittedName>
        <fullName evidence="6">Transcription factor HES-1-like</fullName>
    </submittedName>
</protein>
<dbReference type="Pfam" id="PF07527">
    <property type="entry name" value="Hairy_orange"/>
    <property type="match status" value="1"/>
</dbReference>
<dbReference type="SMART" id="SM00353">
    <property type="entry name" value="HLH"/>
    <property type="match status" value="1"/>
</dbReference>
<dbReference type="SUPFAM" id="SSF158457">
    <property type="entry name" value="Orange domain-like"/>
    <property type="match status" value="1"/>
</dbReference>
<keyword evidence="2" id="KW-0805">Transcription regulation</keyword>
<dbReference type="GO" id="GO:0005634">
    <property type="term" value="C:nucleus"/>
    <property type="evidence" value="ECO:0007669"/>
    <property type="project" value="UniProtKB-SubCell"/>
</dbReference>
<evidence type="ECO:0000256" key="5">
    <source>
        <dbReference type="ARBA" id="ARBA00023242"/>
    </source>
</evidence>
<dbReference type="InterPro" id="IPR036638">
    <property type="entry name" value="HLH_DNA-bd_sf"/>
</dbReference>
<proteinExistence type="predicted"/>
<dbReference type="SUPFAM" id="SSF47459">
    <property type="entry name" value="HLH, helix-loop-helix DNA-binding domain"/>
    <property type="match status" value="1"/>
</dbReference>
<accession>A0A6S7GGA1</accession>
<reference evidence="6" key="1">
    <citation type="submission" date="2020-04" db="EMBL/GenBank/DDBJ databases">
        <authorList>
            <person name="Alioto T."/>
            <person name="Alioto T."/>
            <person name="Gomez Garrido J."/>
        </authorList>
    </citation>
    <scope>NUCLEOTIDE SEQUENCE</scope>
    <source>
        <strain evidence="6">A484AB</strain>
    </source>
</reference>
<evidence type="ECO:0000313" key="7">
    <source>
        <dbReference type="Proteomes" id="UP001152795"/>
    </source>
</evidence>
<keyword evidence="7" id="KW-1185">Reference proteome</keyword>
<dbReference type="InterPro" id="IPR011598">
    <property type="entry name" value="bHLH_dom"/>
</dbReference>
<dbReference type="OrthoDB" id="6085656at2759"/>
<dbReference type="Gene3D" id="4.10.280.10">
    <property type="entry name" value="Helix-loop-helix DNA-binding domain"/>
    <property type="match status" value="1"/>
</dbReference>
<dbReference type="EMBL" id="CACRXK020001314">
    <property type="protein sequence ID" value="CAB3988379.1"/>
    <property type="molecule type" value="Genomic_DNA"/>
</dbReference>
<keyword evidence="3" id="KW-0238">DNA-binding</keyword>
<dbReference type="PANTHER" id="PTHR10985">
    <property type="entry name" value="BASIC HELIX-LOOP-HELIX TRANSCRIPTION FACTOR, HES-RELATED"/>
    <property type="match status" value="1"/>
</dbReference>
<dbReference type="Pfam" id="PF00010">
    <property type="entry name" value="HLH"/>
    <property type="match status" value="1"/>
</dbReference>
<organism evidence="6 7">
    <name type="scientific">Paramuricea clavata</name>
    <name type="common">Red gorgonian</name>
    <name type="synonym">Violescent sea-whip</name>
    <dbReference type="NCBI Taxonomy" id="317549"/>
    <lineage>
        <taxon>Eukaryota</taxon>
        <taxon>Metazoa</taxon>
        <taxon>Cnidaria</taxon>
        <taxon>Anthozoa</taxon>
        <taxon>Octocorallia</taxon>
        <taxon>Malacalcyonacea</taxon>
        <taxon>Plexauridae</taxon>
        <taxon>Paramuricea</taxon>
    </lineage>
</organism>
<dbReference type="GO" id="GO:0046983">
    <property type="term" value="F:protein dimerization activity"/>
    <property type="evidence" value="ECO:0007669"/>
    <property type="project" value="InterPro"/>
</dbReference>
<name>A0A6S7GGA1_PARCT</name>
<comment type="caution">
    <text evidence="6">The sequence shown here is derived from an EMBL/GenBank/DDBJ whole genome shotgun (WGS) entry which is preliminary data.</text>
</comment>
<dbReference type="InterPro" id="IPR003650">
    <property type="entry name" value="Orange_dom"/>
</dbReference>
<dbReference type="Proteomes" id="UP001152795">
    <property type="component" value="Unassembled WGS sequence"/>
</dbReference>
<dbReference type="InterPro" id="IPR050370">
    <property type="entry name" value="HES_HEY"/>
</dbReference>
<dbReference type="PROSITE" id="PS51054">
    <property type="entry name" value="ORANGE"/>
    <property type="match status" value="1"/>
</dbReference>
<dbReference type="Gene3D" id="6.10.250.980">
    <property type="match status" value="1"/>
</dbReference>
<dbReference type="FunFam" id="4.10.280.10:FF:000009">
    <property type="entry name" value="Transcription factor HES-1"/>
    <property type="match status" value="1"/>
</dbReference>
<dbReference type="AlphaFoldDB" id="A0A6S7GGA1"/>
<keyword evidence="5" id="KW-0539">Nucleus</keyword>
<gene>
    <name evidence="6" type="ORF">PACLA_8A038789</name>
</gene>
<evidence type="ECO:0000313" key="6">
    <source>
        <dbReference type="EMBL" id="CAB3988379.1"/>
    </source>
</evidence>
<dbReference type="GO" id="GO:0003677">
    <property type="term" value="F:DNA binding"/>
    <property type="evidence" value="ECO:0007669"/>
    <property type="project" value="UniProtKB-KW"/>
</dbReference>
<dbReference type="CDD" id="cd11410">
    <property type="entry name" value="bHLH_O_HES"/>
    <property type="match status" value="1"/>
</dbReference>
<comment type="subcellular location">
    <subcellularLocation>
        <location evidence="1">Nucleus</location>
    </subcellularLocation>
</comment>
<dbReference type="GO" id="GO:0006355">
    <property type="term" value="P:regulation of DNA-templated transcription"/>
    <property type="evidence" value="ECO:0007669"/>
    <property type="project" value="InterPro"/>
</dbReference>
<sequence>MGLENLRKDEELKSPERRKAKKPLIEKQRRRRINESLNELKVLVLQALNKDPSLYSKMEKADILDLTVNYLKSVKCEQGFLRDATSLAKYRAGYNDCAGEMTRYLMSDTGLDYHSRAKLLSQVASYCQNANLRTTADMNRSPQASLYMRPIATPIAPPTTTIPSIPIYPANYNPTENKRPVGFPASSVPMATVDQLSPNYCRYMMTSSTAFGGLGPNTSNVWRPW</sequence>
<evidence type="ECO:0000256" key="3">
    <source>
        <dbReference type="ARBA" id="ARBA00023125"/>
    </source>
</evidence>
<evidence type="ECO:0000256" key="2">
    <source>
        <dbReference type="ARBA" id="ARBA00023015"/>
    </source>
</evidence>
<evidence type="ECO:0000256" key="1">
    <source>
        <dbReference type="ARBA" id="ARBA00004123"/>
    </source>
</evidence>
<evidence type="ECO:0000256" key="4">
    <source>
        <dbReference type="ARBA" id="ARBA00023163"/>
    </source>
</evidence>
<dbReference type="PROSITE" id="PS50888">
    <property type="entry name" value="BHLH"/>
    <property type="match status" value="1"/>
</dbReference>